<gene>
    <name evidence="14" type="primary">merA</name>
    <name evidence="14" type="ORF">CILFYP12_00878</name>
</gene>
<protein>
    <submittedName>
        <fullName evidence="14">Mercuric reductase</fullName>
        <ecNumber evidence="14">1.16.1.1</ecNumber>
    </submittedName>
</protein>
<dbReference type="PANTHER" id="PTHR43014">
    <property type="entry name" value="MERCURIC REDUCTASE"/>
    <property type="match status" value="1"/>
</dbReference>
<dbReference type="Pfam" id="PF02852">
    <property type="entry name" value="Pyr_redox_dim"/>
    <property type="match status" value="1"/>
</dbReference>
<dbReference type="SUPFAM" id="SSF51905">
    <property type="entry name" value="FAD/NAD(P)-binding domain"/>
    <property type="match status" value="1"/>
</dbReference>
<evidence type="ECO:0000259" key="12">
    <source>
        <dbReference type="Pfam" id="PF02852"/>
    </source>
</evidence>
<name>A0A6N2SQK0_CLOIN</name>
<dbReference type="PRINTS" id="PR00368">
    <property type="entry name" value="FADPNR"/>
</dbReference>
<feature type="binding site" evidence="9">
    <location>
        <position position="58"/>
    </location>
    <ligand>
        <name>FAD</name>
        <dbReference type="ChEBI" id="CHEBI:57692"/>
    </ligand>
</feature>
<evidence type="ECO:0000259" key="13">
    <source>
        <dbReference type="Pfam" id="PF07992"/>
    </source>
</evidence>
<evidence type="ECO:0000256" key="2">
    <source>
        <dbReference type="ARBA" id="ARBA00022630"/>
    </source>
</evidence>
<organism evidence="14">
    <name type="scientific">Clostridium innocuum</name>
    <dbReference type="NCBI Taxonomy" id="1522"/>
    <lineage>
        <taxon>Bacteria</taxon>
        <taxon>Bacillati</taxon>
        <taxon>Bacillota</taxon>
        <taxon>Clostridia</taxon>
        <taxon>Eubacteriales</taxon>
        <taxon>Clostridiaceae</taxon>
        <taxon>Clostridium</taxon>
    </lineage>
</organism>
<dbReference type="EC" id="1.16.1.1" evidence="14"/>
<accession>A0A6N2SQK0</accession>
<feature type="binding site" evidence="9">
    <location>
        <position position="193"/>
    </location>
    <ligand>
        <name>NAD(+)</name>
        <dbReference type="ChEBI" id="CHEBI:57540"/>
    </ligand>
</feature>
<dbReference type="GO" id="GO:0003955">
    <property type="term" value="F:NAD(P)H dehydrogenase (quinone) activity"/>
    <property type="evidence" value="ECO:0007669"/>
    <property type="project" value="TreeGrafter"/>
</dbReference>
<dbReference type="InterPro" id="IPR023753">
    <property type="entry name" value="FAD/NAD-binding_dom"/>
</dbReference>
<dbReference type="SUPFAM" id="SSF55424">
    <property type="entry name" value="FAD/NAD-linked reductases, dimerisation (C-terminal) domain"/>
    <property type="match status" value="1"/>
</dbReference>
<dbReference type="GO" id="GO:0016152">
    <property type="term" value="F:mercury (II) reductase (NADP+) activity"/>
    <property type="evidence" value="ECO:0007669"/>
    <property type="project" value="UniProtKB-EC"/>
</dbReference>
<dbReference type="InterPro" id="IPR001100">
    <property type="entry name" value="Pyr_nuc-diS_OxRdtase"/>
</dbReference>
<feature type="domain" description="FAD/NAD(P)-binding" evidence="13">
    <location>
        <begin position="10"/>
        <end position="311"/>
    </location>
</feature>
<evidence type="ECO:0000313" key="14">
    <source>
        <dbReference type="EMBL" id="VYS93785.1"/>
    </source>
</evidence>
<evidence type="ECO:0000256" key="10">
    <source>
        <dbReference type="PIRSR" id="PIRSR000350-4"/>
    </source>
</evidence>
<dbReference type="PANTHER" id="PTHR43014:SF4">
    <property type="entry name" value="PYRIDINE NUCLEOTIDE-DISULFIDE OXIDOREDUCTASE RCLA-RELATED"/>
    <property type="match status" value="1"/>
</dbReference>
<evidence type="ECO:0000256" key="7">
    <source>
        <dbReference type="ARBA" id="ARBA00023284"/>
    </source>
</evidence>
<evidence type="ECO:0000256" key="4">
    <source>
        <dbReference type="ARBA" id="ARBA00022857"/>
    </source>
</evidence>
<dbReference type="Gene3D" id="3.50.50.60">
    <property type="entry name" value="FAD/NAD(P)-binding domain"/>
    <property type="match status" value="2"/>
</dbReference>
<evidence type="ECO:0000256" key="11">
    <source>
        <dbReference type="RuleBase" id="RU003691"/>
    </source>
</evidence>
<dbReference type="InterPro" id="IPR036188">
    <property type="entry name" value="FAD/NAD-bd_sf"/>
</dbReference>
<dbReference type="FunFam" id="3.30.390.30:FF:000001">
    <property type="entry name" value="Dihydrolipoyl dehydrogenase"/>
    <property type="match status" value="1"/>
</dbReference>
<feature type="binding site" evidence="9">
    <location>
        <begin position="132"/>
        <end position="134"/>
    </location>
    <ligand>
        <name>FAD</name>
        <dbReference type="ChEBI" id="CHEBI:57692"/>
    </ligand>
</feature>
<keyword evidence="9" id="KW-0547">Nucleotide-binding</keyword>
<dbReference type="InterPro" id="IPR004099">
    <property type="entry name" value="Pyr_nucl-diS_OxRdtase_dimer"/>
</dbReference>
<dbReference type="PROSITE" id="PS00076">
    <property type="entry name" value="PYRIDINE_REDOX_1"/>
    <property type="match status" value="1"/>
</dbReference>
<reference evidence="14" key="1">
    <citation type="submission" date="2019-11" db="EMBL/GenBank/DDBJ databases">
        <authorList>
            <person name="Feng L."/>
        </authorList>
    </citation>
    <scope>NUCLEOTIDE SEQUENCE</scope>
    <source>
        <strain evidence="14">CinnocuumLFYP12</strain>
    </source>
</reference>
<feature type="binding site" evidence="9">
    <location>
        <position position="261"/>
    </location>
    <ligand>
        <name>NAD(+)</name>
        <dbReference type="ChEBI" id="CHEBI:57540"/>
    </ligand>
</feature>
<keyword evidence="7 11" id="KW-0676">Redox-active center</keyword>
<feature type="active site" description="Proton acceptor" evidence="8">
    <location>
        <position position="436"/>
    </location>
</feature>
<evidence type="ECO:0000256" key="6">
    <source>
        <dbReference type="ARBA" id="ARBA00023157"/>
    </source>
</evidence>
<keyword evidence="9" id="KW-0520">NAD</keyword>
<sequence>MLQEVFMKSYDAIIIGFGKGGKTLAGYMAKQGKRVAMIEKSNQMYGGTCINEGCIPSKSLIIQADKQSYGQAVERKEALIEKLRKKNFDKLDSLELVDVITAKASFVSDHEVHVQGAGVDETLYGDYIFLNTGSVSNIPNIKGIHEARHIYTSAEMMKERSLPAKLAIIGGGYIGLEFSSMYARYGSTVTVFEHGSRLVKREDQDVADEIQKVLEKQGVGFVFESSVKEFANEGEQVVITYDDAHGIQQKLTVDAVLLAAGRSANTKQLHLENTGVKLDQRGNVIVNEYLQTSVPHIYAMGDVKGGLQFTYISLDDYRIVKDHLFGNKQRTTKNRGHIAYSVFISPTFSRVGLSEQEAREQGYAVKTVSMPAAAIPRANVISQPDGLLKAVIDTKTDQILGCVLFCAESEEVINFVQLAMNQRLTYQEVGNHIFTHPTMSEALNDLFS</sequence>
<evidence type="ECO:0000256" key="3">
    <source>
        <dbReference type="ARBA" id="ARBA00022827"/>
    </source>
</evidence>
<dbReference type="PRINTS" id="PR00411">
    <property type="entry name" value="PNDRDTASEI"/>
</dbReference>
<feature type="binding site" evidence="9">
    <location>
        <begin position="170"/>
        <end position="177"/>
    </location>
    <ligand>
        <name>NAD(+)</name>
        <dbReference type="ChEBI" id="CHEBI:57540"/>
    </ligand>
</feature>
<comment type="cofactor">
    <cofactor evidence="9">
        <name>FAD</name>
        <dbReference type="ChEBI" id="CHEBI:57692"/>
    </cofactor>
    <text evidence="9">Binds 1 FAD per subunit.</text>
</comment>
<feature type="binding site" evidence="9">
    <location>
        <position position="302"/>
    </location>
    <ligand>
        <name>FAD</name>
        <dbReference type="ChEBI" id="CHEBI:57692"/>
    </ligand>
</feature>
<proteinExistence type="inferred from homology"/>
<dbReference type="Gene3D" id="3.30.390.30">
    <property type="match status" value="1"/>
</dbReference>
<dbReference type="RefSeq" id="WP_002608211.1">
    <property type="nucleotide sequence ID" value="NZ_CABHIW010000016.1"/>
</dbReference>
<dbReference type="GO" id="GO:0050660">
    <property type="term" value="F:flavin adenine dinucleotide binding"/>
    <property type="evidence" value="ECO:0007669"/>
    <property type="project" value="TreeGrafter"/>
</dbReference>
<dbReference type="Pfam" id="PF07992">
    <property type="entry name" value="Pyr_redox_2"/>
    <property type="match status" value="1"/>
</dbReference>
<dbReference type="EMBL" id="CACRTE010000013">
    <property type="protein sequence ID" value="VYS93785.1"/>
    <property type="molecule type" value="Genomic_DNA"/>
</dbReference>
<evidence type="ECO:0000256" key="1">
    <source>
        <dbReference type="ARBA" id="ARBA00007532"/>
    </source>
</evidence>
<evidence type="ECO:0000256" key="9">
    <source>
        <dbReference type="PIRSR" id="PIRSR000350-3"/>
    </source>
</evidence>
<keyword evidence="4" id="KW-0521">NADP</keyword>
<keyword evidence="5 11" id="KW-0560">Oxidoreductase</keyword>
<evidence type="ECO:0000256" key="8">
    <source>
        <dbReference type="PIRSR" id="PIRSR000350-2"/>
    </source>
</evidence>
<dbReference type="GO" id="GO:0016668">
    <property type="term" value="F:oxidoreductase activity, acting on a sulfur group of donors, NAD(P) as acceptor"/>
    <property type="evidence" value="ECO:0007669"/>
    <property type="project" value="InterPro"/>
</dbReference>
<comment type="similarity">
    <text evidence="1 11">Belongs to the class-I pyridine nucleotide-disulfide oxidoreductase family.</text>
</comment>
<keyword evidence="6" id="KW-1015">Disulfide bond</keyword>
<dbReference type="InterPro" id="IPR012999">
    <property type="entry name" value="Pyr_OxRdtase_I_AS"/>
</dbReference>
<dbReference type="InterPro" id="IPR016156">
    <property type="entry name" value="FAD/NAD-linked_Rdtase_dimer_sf"/>
</dbReference>
<evidence type="ECO:0000256" key="5">
    <source>
        <dbReference type="ARBA" id="ARBA00023002"/>
    </source>
</evidence>
<dbReference type="PIRSF" id="PIRSF000350">
    <property type="entry name" value="Mercury_reductase_MerA"/>
    <property type="match status" value="1"/>
</dbReference>
<feature type="disulfide bond" description="Redox-active" evidence="10">
    <location>
        <begin position="49"/>
        <end position="54"/>
    </location>
</feature>
<keyword evidence="2 11" id="KW-0285">Flavoprotein</keyword>
<feature type="domain" description="Pyridine nucleotide-disulphide oxidoreductase dimerisation" evidence="12">
    <location>
        <begin position="338"/>
        <end position="445"/>
    </location>
</feature>
<keyword evidence="3 9" id="KW-0274">FAD</keyword>
<dbReference type="AlphaFoldDB" id="A0A6N2SQK0"/>